<dbReference type="EMBL" id="QICL01000018">
    <property type="protein sequence ID" value="PXV62682.1"/>
    <property type="molecule type" value="Genomic_DNA"/>
</dbReference>
<organism evidence="1 2">
    <name type="scientific">Dysgonomonas alginatilytica</name>
    <dbReference type="NCBI Taxonomy" id="1605892"/>
    <lineage>
        <taxon>Bacteria</taxon>
        <taxon>Pseudomonadati</taxon>
        <taxon>Bacteroidota</taxon>
        <taxon>Bacteroidia</taxon>
        <taxon>Bacteroidales</taxon>
        <taxon>Dysgonomonadaceae</taxon>
        <taxon>Dysgonomonas</taxon>
    </lineage>
</organism>
<dbReference type="AlphaFoldDB" id="A0A2V3PNK6"/>
<gene>
    <name evidence="1" type="ORF">CLV62_11871</name>
</gene>
<dbReference type="OrthoDB" id="9812605at2"/>
<sequence>MKKSPFFNNCFSVIYDYFCKKKYIPCKIMPKIIDISKWNKELHVHTTGTRNKFIVISPKDEKFYFKSSLKKKNKDYKYEFWSEVIASKVGYMLNFDVISYNVAYFENEIGCISKSIIDEKDEEHHEGYRYIVEKYPDFKTNFKKTHSFQKIAEALKSIDSEHCIKGIIKMIIFDAIIGNTDRHSENWAIVITGKEIYQILKDMHSVSFWNKLIYNIHLTYKFRRRITIARIQKRYRRGYYKLSPLYDNGSSLGRELDESRINEYLNNQEKLIHFINKGKPDIRWNDKHLNHLELIRTIRLDYPNEVNSAINEIKQRYNKNKLIEIIDNIDKRIPPKFVEYTIPQNRKQFIIKYIDLRINSIIEL</sequence>
<dbReference type="Gene3D" id="1.10.1070.20">
    <property type="match status" value="1"/>
</dbReference>
<accession>A0A2V3PNK6</accession>
<dbReference type="RefSeq" id="WP_110311350.1">
    <property type="nucleotide sequence ID" value="NZ_QICL01000018.1"/>
</dbReference>
<proteinExistence type="predicted"/>
<evidence type="ECO:0008006" key="3">
    <source>
        <dbReference type="Google" id="ProtNLM"/>
    </source>
</evidence>
<dbReference type="Proteomes" id="UP000247973">
    <property type="component" value="Unassembled WGS sequence"/>
</dbReference>
<evidence type="ECO:0000313" key="1">
    <source>
        <dbReference type="EMBL" id="PXV62682.1"/>
    </source>
</evidence>
<name>A0A2V3PNK6_9BACT</name>
<protein>
    <recommendedName>
        <fullName evidence="3">HipA-like C-terminal domain-containing protein</fullName>
    </recommendedName>
</protein>
<reference evidence="1 2" key="1">
    <citation type="submission" date="2018-03" db="EMBL/GenBank/DDBJ databases">
        <title>Genomic Encyclopedia of Archaeal and Bacterial Type Strains, Phase II (KMG-II): from individual species to whole genera.</title>
        <authorList>
            <person name="Goeker M."/>
        </authorList>
    </citation>
    <scope>NUCLEOTIDE SEQUENCE [LARGE SCALE GENOMIC DNA]</scope>
    <source>
        <strain evidence="1 2">DSM 100214</strain>
    </source>
</reference>
<comment type="caution">
    <text evidence="1">The sequence shown here is derived from an EMBL/GenBank/DDBJ whole genome shotgun (WGS) entry which is preliminary data.</text>
</comment>
<keyword evidence="2" id="KW-1185">Reference proteome</keyword>
<evidence type="ECO:0000313" key="2">
    <source>
        <dbReference type="Proteomes" id="UP000247973"/>
    </source>
</evidence>